<dbReference type="EMBL" id="JACBGI020000001">
    <property type="protein sequence ID" value="MBF6056765.1"/>
    <property type="molecule type" value="Genomic_DNA"/>
</dbReference>
<gene>
    <name evidence="1" type="ORF">H8792_000240</name>
</gene>
<proteinExistence type="predicted"/>
<accession>A0ABS0BUI7</accession>
<dbReference type="InterPro" id="IPR016181">
    <property type="entry name" value="Acyl_CoA_acyltransferase"/>
</dbReference>
<comment type="caution">
    <text evidence="1">The sequence shown here is derived from an EMBL/GenBank/DDBJ whole genome shotgun (WGS) entry which is preliminary data.</text>
</comment>
<reference evidence="1 2" key="2">
    <citation type="submission" date="2020-11" db="EMBL/GenBank/DDBJ databases">
        <title>Sulfur oxidizing isolate from Hospital Hole Sinkhole.</title>
        <authorList>
            <person name="Scott K.M."/>
        </authorList>
    </citation>
    <scope>NUCLEOTIDE SEQUENCE [LARGE SCALE GENOMIC DNA]</scope>
    <source>
        <strain evidence="1 2">HH1</strain>
    </source>
</reference>
<sequence>MPELHLKILSNINEISAEDWNRLHGSDNPFIQHAFLHALEDNDCVGAHYGWLPKHLILYEDTRPVAAMPLYEKHNNYGEFVFDHAWSQAWQQFHTPYYPKLVSAIPYTPATGPRLLVDASLAQQQRLQLRDQLWQSAKDFCVQHDYSGLHLLFAEEQHGAAPLKSSLQRCDIQYQWFNQNYAAFDDFLAQLAPKKRKNIQRERRAIAQSGIHIKRLNGHQATAEDWQAFDHFYQKTFIDKWSTPTLNLGFFQQLGQSLPDSVLLVLAYEDDRCIAGALMLHSKETLYGRHWGCIEERKFLHFETCFYQGIEYAIEQGIRRFEPGAGGEHKIARGFIPVKTLSAHELAPHPLESAVARFCNQEAELIERDLEYLWQHSPYKDNQALRTMTKDSYSIHSYTEHS</sequence>
<evidence type="ECO:0000313" key="2">
    <source>
        <dbReference type="Proteomes" id="UP001193680"/>
    </source>
</evidence>
<dbReference type="PANTHER" id="PTHR47017:SF1">
    <property type="entry name" value="ACYL-COA"/>
    <property type="match status" value="1"/>
</dbReference>
<protein>
    <submittedName>
        <fullName evidence="1">N-acetyltransferase</fullName>
    </submittedName>
</protein>
<dbReference type="Gene3D" id="3.40.630.30">
    <property type="match status" value="1"/>
</dbReference>
<dbReference type="RefSeq" id="WP_194947134.1">
    <property type="nucleotide sequence ID" value="NZ_JACBGI020000001.1"/>
</dbReference>
<organism evidence="1 2">
    <name type="scientific">Thiomicrorhabdus heinhorstiae</name>
    <dbReference type="NCBI Taxonomy" id="2748010"/>
    <lineage>
        <taxon>Bacteria</taxon>
        <taxon>Pseudomonadati</taxon>
        <taxon>Pseudomonadota</taxon>
        <taxon>Gammaproteobacteria</taxon>
        <taxon>Thiotrichales</taxon>
        <taxon>Piscirickettsiaceae</taxon>
        <taxon>Thiomicrorhabdus</taxon>
    </lineage>
</organism>
<name>A0ABS0BUI7_9GAMM</name>
<keyword evidence="2" id="KW-1185">Reference proteome</keyword>
<dbReference type="PANTHER" id="PTHR47017">
    <property type="entry name" value="ACYL-COA"/>
    <property type="match status" value="1"/>
</dbReference>
<reference evidence="1 2" key="1">
    <citation type="submission" date="2020-06" db="EMBL/GenBank/DDBJ databases">
        <authorList>
            <person name="Scott K."/>
        </authorList>
    </citation>
    <scope>NUCLEOTIDE SEQUENCE [LARGE SCALE GENOMIC DNA]</scope>
    <source>
        <strain evidence="1 2">HH1</strain>
    </source>
</reference>
<dbReference type="Pfam" id="PF04339">
    <property type="entry name" value="FemAB_like"/>
    <property type="match status" value="1"/>
</dbReference>
<evidence type="ECO:0000313" key="1">
    <source>
        <dbReference type="EMBL" id="MBF6056765.1"/>
    </source>
</evidence>
<dbReference type="Proteomes" id="UP001193680">
    <property type="component" value="Unassembled WGS sequence"/>
</dbReference>
<dbReference type="SUPFAM" id="SSF55729">
    <property type="entry name" value="Acyl-CoA N-acyltransferases (Nat)"/>
    <property type="match status" value="1"/>
</dbReference>
<dbReference type="InterPro" id="IPR007434">
    <property type="entry name" value="FemAB-like"/>
</dbReference>